<accession>C0C338</accession>
<dbReference type="HOGENOM" id="CLU_2988560_0_0_9"/>
<reference evidence="1" key="2">
    <citation type="submission" date="2013-06" db="EMBL/GenBank/DDBJ databases">
        <title>Draft genome sequence of Clostridium hylemonae (DSM 15053).</title>
        <authorList>
            <person name="Sudarsanam P."/>
            <person name="Ley R."/>
            <person name="Guruge J."/>
            <person name="Turnbaugh P.J."/>
            <person name="Mahowald M."/>
            <person name="Liep D."/>
            <person name="Gordon J."/>
        </authorList>
    </citation>
    <scope>NUCLEOTIDE SEQUENCE</scope>
    <source>
        <strain evidence="1">DSM 15053</strain>
    </source>
</reference>
<dbReference type="STRING" id="553973.CLOHYLEM_06498"/>
<sequence>MFEGIAAYGWGRAAGNCGTVGALAIRKGRRRGRDRHRQNSTGNLDDFLCQLSQKLHL</sequence>
<organism evidence="1 2">
    <name type="scientific">[Clostridium] hylemonae DSM 15053</name>
    <dbReference type="NCBI Taxonomy" id="553973"/>
    <lineage>
        <taxon>Bacteria</taxon>
        <taxon>Bacillati</taxon>
        <taxon>Bacillota</taxon>
        <taxon>Clostridia</taxon>
        <taxon>Lachnospirales</taxon>
        <taxon>Lachnospiraceae</taxon>
    </lineage>
</organism>
<dbReference type="AlphaFoldDB" id="C0C338"/>
<evidence type="ECO:0000313" key="2">
    <source>
        <dbReference type="Proteomes" id="UP000004893"/>
    </source>
</evidence>
<keyword evidence="2" id="KW-1185">Reference proteome</keyword>
<evidence type="ECO:0000313" key="1">
    <source>
        <dbReference type="EMBL" id="EEG73388.1"/>
    </source>
</evidence>
<comment type="caution">
    <text evidence="1">The sequence shown here is derived from an EMBL/GenBank/DDBJ whole genome shotgun (WGS) entry which is preliminary data.</text>
</comment>
<dbReference type="EMBL" id="ABYI02000027">
    <property type="protein sequence ID" value="EEG73388.1"/>
    <property type="molecule type" value="Genomic_DNA"/>
</dbReference>
<gene>
    <name evidence="1" type="ORF">CLOHYLEM_06498</name>
</gene>
<dbReference type="Proteomes" id="UP000004893">
    <property type="component" value="Unassembled WGS sequence"/>
</dbReference>
<reference evidence="1" key="1">
    <citation type="submission" date="2009-02" db="EMBL/GenBank/DDBJ databases">
        <authorList>
            <person name="Fulton L."/>
            <person name="Clifton S."/>
            <person name="Fulton B."/>
            <person name="Xu J."/>
            <person name="Minx P."/>
            <person name="Pepin K.H."/>
            <person name="Johnson M."/>
            <person name="Bhonagiri V."/>
            <person name="Nash W.E."/>
            <person name="Mardis E.R."/>
            <person name="Wilson R.K."/>
        </authorList>
    </citation>
    <scope>NUCLEOTIDE SEQUENCE [LARGE SCALE GENOMIC DNA]</scope>
    <source>
        <strain evidence="1">DSM 15053</strain>
    </source>
</reference>
<protein>
    <submittedName>
        <fullName evidence="1">Uncharacterized protein</fullName>
    </submittedName>
</protein>
<proteinExistence type="predicted"/>
<name>C0C338_9FIRM</name>
<dbReference type="RefSeq" id="WP_006443857.1">
    <property type="nucleotide sequence ID" value="NZ_CP036524.1"/>
</dbReference>